<evidence type="ECO:0000313" key="2">
    <source>
        <dbReference type="Proteomes" id="UP000270342"/>
    </source>
</evidence>
<dbReference type="RefSeq" id="WP_121090770.1">
    <property type="nucleotide sequence ID" value="NZ_RBZU01000016.1"/>
</dbReference>
<dbReference type="OrthoDB" id="9800283at2"/>
<dbReference type="NCBIfam" id="TIGR01683">
    <property type="entry name" value="thiS"/>
    <property type="match status" value="1"/>
</dbReference>
<dbReference type="AlphaFoldDB" id="A0A494XDN9"/>
<dbReference type="InterPro" id="IPR010035">
    <property type="entry name" value="Thi_S"/>
</dbReference>
<dbReference type="EMBL" id="RBZU01000016">
    <property type="protein sequence ID" value="RKP45723.1"/>
    <property type="molecule type" value="Genomic_DNA"/>
</dbReference>
<dbReference type="PANTHER" id="PTHR34472">
    <property type="entry name" value="SULFUR CARRIER PROTEIN THIS"/>
    <property type="match status" value="1"/>
</dbReference>
<sequence>MDIQINQQALTVPEQATVADALAAFGAQPPFAVAVNGAFVARARHAAHVLNAGDRVDVVRPVTGG</sequence>
<reference evidence="1 2" key="1">
    <citation type="submission" date="2018-10" db="EMBL/GenBank/DDBJ databases">
        <title>Robbsia sp. DHC34, isolated from soil.</title>
        <authorList>
            <person name="Gao Z.-H."/>
            <person name="Qiu L.-H."/>
        </authorList>
    </citation>
    <scope>NUCLEOTIDE SEQUENCE [LARGE SCALE GENOMIC DNA]</scope>
    <source>
        <strain evidence="1 2">DHC34</strain>
    </source>
</reference>
<dbReference type="CDD" id="cd00565">
    <property type="entry name" value="Ubl_ThiS"/>
    <property type="match status" value="1"/>
</dbReference>
<dbReference type="InterPro" id="IPR003749">
    <property type="entry name" value="ThiS/MoaD-like"/>
</dbReference>
<organism evidence="1 2">
    <name type="scientific">Pararobbsia silviterrae</name>
    <dbReference type="NCBI Taxonomy" id="1792498"/>
    <lineage>
        <taxon>Bacteria</taxon>
        <taxon>Pseudomonadati</taxon>
        <taxon>Pseudomonadota</taxon>
        <taxon>Betaproteobacteria</taxon>
        <taxon>Burkholderiales</taxon>
        <taxon>Burkholderiaceae</taxon>
        <taxon>Pararobbsia</taxon>
    </lineage>
</organism>
<keyword evidence="2" id="KW-1185">Reference proteome</keyword>
<protein>
    <submittedName>
        <fullName evidence="1">Sulfur carrier protein ThiS</fullName>
    </submittedName>
</protein>
<dbReference type="SUPFAM" id="SSF54285">
    <property type="entry name" value="MoaD/ThiS"/>
    <property type="match status" value="1"/>
</dbReference>
<evidence type="ECO:0000313" key="1">
    <source>
        <dbReference type="EMBL" id="RKP45723.1"/>
    </source>
</evidence>
<dbReference type="Gene3D" id="3.10.20.30">
    <property type="match status" value="1"/>
</dbReference>
<accession>A0A494XDN9</accession>
<gene>
    <name evidence="1" type="primary">thiS</name>
    <name evidence="1" type="ORF">D7S86_25650</name>
</gene>
<dbReference type="Pfam" id="PF02597">
    <property type="entry name" value="ThiS"/>
    <property type="match status" value="1"/>
</dbReference>
<dbReference type="InterPro" id="IPR016155">
    <property type="entry name" value="Mopterin_synth/thiamin_S_b"/>
</dbReference>
<comment type="caution">
    <text evidence="1">The sequence shown here is derived from an EMBL/GenBank/DDBJ whole genome shotgun (WGS) entry which is preliminary data.</text>
</comment>
<proteinExistence type="predicted"/>
<dbReference type="PANTHER" id="PTHR34472:SF1">
    <property type="entry name" value="SULFUR CARRIER PROTEIN THIS"/>
    <property type="match status" value="1"/>
</dbReference>
<dbReference type="Proteomes" id="UP000270342">
    <property type="component" value="Unassembled WGS sequence"/>
</dbReference>
<dbReference type="InterPro" id="IPR012675">
    <property type="entry name" value="Beta-grasp_dom_sf"/>
</dbReference>
<name>A0A494XDN9_9BURK</name>